<feature type="binding site" evidence="3">
    <location>
        <position position="47"/>
    </location>
    <ligand>
        <name>a divalent metal cation</name>
        <dbReference type="ChEBI" id="CHEBI:60240"/>
    </ligand>
</feature>
<feature type="binding site" evidence="3">
    <location>
        <position position="133"/>
    </location>
    <ligand>
        <name>a divalent metal cation</name>
        <dbReference type="ChEBI" id="CHEBI:60240"/>
    </ligand>
</feature>
<dbReference type="OrthoDB" id="119432at2"/>
<dbReference type="Pfam" id="PF05163">
    <property type="entry name" value="DinB"/>
    <property type="match status" value="1"/>
</dbReference>
<gene>
    <name evidence="4" type="ORF">FRZ67_13740</name>
</gene>
<accession>A0A5B8V9W8</accession>
<comment type="similarity">
    <text evidence="1">Belongs to the DinB family.</text>
</comment>
<name>A0A5B8V9W8_9BACT</name>
<keyword evidence="5" id="KW-1185">Reference proteome</keyword>
<dbReference type="Proteomes" id="UP000321533">
    <property type="component" value="Chromosome"/>
</dbReference>
<organism evidence="4 5">
    <name type="scientific">Panacibacter ginsenosidivorans</name>
    <dbReference type="NCBI Taxonomy" id="1813871"/>
    <lineage>
        <taxon>Bacteria</taxon>
        <taxon>Pseudomonadati</taxon>
        <taxon>Bacteroidota</taxon>
        <taxon>Chitinophagia</taxon>
        <taxon>Chitinophagales</taxon>
        <taxon>Chitinophagaceae</taxon>
        <taxon>Panacibacter</taxon>
    </lineage>
</organism>
<reference evidence="4 5" key="1">
    <citation type="journal article" date="2016" name="Int. J. Syst. Evol. Microbiol.">
        <title>Panacibacter ginsenosidivorans gen. nov., sp. nov., with ginsenoside converting activity isolated from soil of a ginseng field.</title>
        <authorList>
            <person name="Siddiqi M.Z."/>
            <person name="Muhammad Shafi S."/>
            <person name="Choi K.D."/>
            <person name="Im W.T."/>
        </authorList>
    </citation>
    <scope>NUCLEOTIDE SEQUENCE [LARGE SCALE GENOMIC DNA]</scope>
    <source>
        <strain evidence="4 5">Gsoil1550</strain>
    </source>
</reference>
<evidence type="ECO:0000313" key="5">
    <source>
        <dbReference type="Proteomes" id="UP000321533"/>
    </source>
</evidence>
<dbReference type="Gene3D" id="1.20.120.450">
    <property type="entry name" value="dinb family like domain"/>
    <property type="match status" value="1"/>
</dbReference>
<dbReference type="RefSeq" id="WP_147190185.1">
    <property type="nucleotide sequence ID" value="NZ_CP042435.1"/>
</dbReference>
<dbReference type="KEGG" id="pgin:FRZ67_13740"/>
<dbReference type="SUPFAM" id="SSF109854">
    <property type="entry name" value="DinB/YfiT-like putative metalloenzymes"/>
    <property type="match status" value="1"/>
</dbReference>
<evidence type="ECO:0000256" key="1">
    <source>
        <dbReference type="ARBA" id="ARBA00008635"/>
    </source>
</evidence>
<sequence>MAINAPLIAELTFESASTRKLLERVPFENPAWVPHERSMPLAKLATHIADIPGWITRILSADEFDFVNNPPINIAKEKDVLMQNFESKLNAALESLQQATDADFDKIWTVKRNGTVMMQLPKKVAIRSWGLNHLVHHRGQLSVYLRLLNVPIPSMYGPSADEQ</sequence>
<evidence type="ECO:0000256" key="2">
    <source>
        <dbReference type="ARBA" id="ARBA00022723"/>
    </source>
</evidence>
<evidence type="ECO:0000313" key="4">
    <source>
        <dbReference type="EMBL" id="QEC68310.1"/>
    </source>
</evidence>
<proteinExistence type="inferred from homology"/>
<dbReference type="AlphaFoldDB" id="A0A5B8V9W8"/>
<dbReference type="GO" id="GO:0046872">
    <property type="term" value="F:metal ion binding"/>
    <property type="evidence" value="ECO:0007669"/>
    <property type="project" value="UniProtKB-KW"/>
</dbReference>
<dbReference type="InterPro" id="IPR034660">
    <property type="entry name" value="DinB/YfiT-like"/>
</dbReference>
<dbReference type="InterPro" id="IPR007837">
    <property type="entry name" value="DinB"/>
</dbReference>
<keyword evidence="2 3" id="KW-0479">Metal-binding</keyword>
<dbReference type="EMBL" id="CP042435">
    <property type="protein sequence ID" value="QEC68310.1"/>
    <property type="molecule type" value="Genomic_DNA"/>
</dbReference>
<protein>
    <submittedName>
        <fullName evidence="4">DinB family protein</fullName>
    </submittedName>
</protein>
<feature type="binding site" evidence="3">
    <location>
        <position position="137"/>
    </location>
    <ligand>
        <name>a divalent metal cation</name>
        <dbReference type="ChEBI" id="CHEBI:60240"/>
    </ligand>
</feature>
<evidence type="ECO:0000256" key="3">
    <source>
        <dbReference type="PIRSR" id="PIRSR607837-1"/>
    </source>
</evidence>